<evidence type="ECO:0000256" key="1">
    <source>
        <dbReference type="ARBA" id="ARBA00022801"/>
    </source>
</evidence>
<dbReference type="RefSeq" id="WP_336498373.1">
    <property type="nucleotide sequence ID" value="NZ_JBAWSY010000012.1"/>
</dbReference>
<gene>
    <name evidence="3" type="ORF">WAX74_14375</name>
</gene>
<evidence type="ECO:0000256" key="2">
    <source>
        <dbReference type="ARBA" id="ARBA00022842"/>
    </source>
</evidence>
<dbReference type="PANTHER" id="PTHR43434:SF1">
    <property type="entry name" value="PHOSPHOGLYCOLATE PHOSPHATASE"/>
    <property type="match status" value="1"/>
</dbReference>
<dbReference type="InterPro" id="IPR036412">
    <property type="entry name" value="HAD-like_sf"/>
</dbReference>
<proteinExistence type="predicted"/>
<dbReference type="InterPro" id="IPR050155">
    <property type="entry name" value="HAD-like_hydrolase_sf"/>
</dbReference>
<dbReference type="InterPro" id="IPR023214">
    <property type="entry name" value="HAD_sf"/>
</dbReference>
<keyword evidence="2" id="KW-0460">Magnesium</keyword>
<organism evidence="3 4">
    <name type="scientific">Psychrobacillus mangrovi</name>
    <dbReference type="NCBI Taxonomy" id="3117745"/>
    <lineage>
        <taxon>Bacteria</taxon>
        <taxon>Bacillati</taxon>
        <taxon>Bacillota</taxon>
        <taxon>Bacilli</taxon>
        <taxon>Bacillales</taxon>
        <taxon>Bacillaceae</taxon>
        <taxon>Psychrobacillus</taxon>
    </lineage>
</organism>
<dbReference type="InterPro" id="IPR023198">
    <property type="entry name" value="PGP-like_dom2"/>
</dbReference>
<accession>A0ABU8F727</accession>
<keyword evidence="4" id="KW-1185">Reference proteome</keyword>
<name>A0ABU8F727_9BACI</name>
<dbReference type="Gene3D" id="1.10.150.240">
    <property type="entry name" value="Putative phosphatase, domain 2"/>
    <property type="match status" value="1"/>
</dbReference>
<dbReference type="Gene3D" id="3.40.50.1000">
    <property type="entry name" value="HAD superfamily/HAD-like"/>
    <property type="match status" value="1"/>
</dbReference>
<comment type="caution">
    <text evidence="3">The sequence shown here is derived from an EMBL/GenBank/DDBJ whole genome shotgun (WGS) entry which is preliminary data.</text>
</comment>
<dbReference type="PANTHER" id="PTHR43434">
    <property type="entry name" value="PHOSPHOGLYCOLATE PHOSPHATASE"/>
    <property type="match status" value="1"/>
</dbReference>
<sequence length="216" mass="24651">MEQAIIFDMDGTLFRTNLILEPALEKTFNMLRKDKLWIGETPINKYREIMGVPLSEVWKTLCPNHSIEIREKSNDFFQEKLIELIKNGKGALYPYTEMVLEMLSGQYELYIASNGQEEYLKAIINTYELNKYIKKIYSIQSIPSGHKSELVKKVLQENNIINGAVVGDRLSDINAAKDNGLVSIGVNFDFAQSIELEKADIVIDDLRELISIGLRS</sequence>
<dbReference type="EMBL" id="JBAWSY010000012">
    <property type="protein sequence ID" value="MEI4770807.1"/>
    <property type="molecule type" value="Genomic_DNA"/>
</dbReference>
<dbReference type="InterPro" id="IPR041492">
    <property type="entry name" value="HAD_2"/>
</dbReference>
<dbReference type="Proteomes" id="UP001364890">
    <property type="component" value="Unassembled WGS sequence"/>
</dbReference>
<dbReference type="SUPFAM" id="SSF56784">
    <property type="entry name" value="HAD-like"/>
    <property type="match status" value="1"/>
</dbReference>
<evidence type="ECO:0000313" key="3">
    <source>
        <dbReference type="EMBL" id="MEI4770807.1"/>
    </source>
</evidence>
<keyword evidence="1" id="KW-0378">Hydrolase</keyword>
<evidence type="ECO:0000313" key="4">
    <source>
        <dbReference type="Proteomes" id="UP001364890"/>
    </source>
</evidence>
<protein>
    <submittedName>
        <fullName evidence="3">HAD hydrolase-like protein</fullName>
    </submittedName>
</protein>
<dbReference type="Pfam" id="PF13419">
    <property type="entry name" value="HAD_2"/>
    <property type="match status" value="1"/>
</dbReference>
<reference evidence="3 4" key="1">
    <citation type="submission" date="2024-01" db="EMBL/GenBank/DDBJ databases">
        <title>Seven novel Bacillus-like species.</title>
        <authorList>
            <person name="Liu G."/>
        </authorList>
    </citation>
    <scope>NUCLEOTIDE SEQUENCE [LARGE SCALE GENOMIC DNA]</scope>
    <source>
        <strain evidence="3 4">FJAT-51614</strain>
    </source>
</reference>